<dbReference type="PIRSF" id="PIRSF005962">
    <property type="entry name" value="Pept_M20D_amidohydro"/>
    <property type="match status" value="1"/>
</dbReference>
<protein>
    <submittedName>
        <fullName evidence="4">Amidohydrolase</fullName>
    </submittedName>
</protein>
<organism evidence="4 5">
    <name type="scientific">Clostridium scatologenes</name>
    <dbReference type="NCBI Taxonomy" id="1548"/>
    <lineage>
        <taxon>Bacteria</taxon>
        <taxon>Bacillati</taxon>
        <taxon>Bacillota</taxon>
        <taxon>Clostridia</taxon>
        <taxon>Eubacteriales</taxon>
        <taxon>Clostridiaceae</taxon>
        <taxon>Clostridium</taxon>
    </lineage>
</organism>
<dbReference type="PANTHER" id="PTHR11014">
    <property type="entry name" value="PEPTIDASE M20 FAMILY MEMBER"/>
    <property type="match status" value="1"/>
</dbReference>
<dbReference type="Gene3D" id="3.30.70.360">
    <property type="match status" value="1"/>
</dbReference>
<evidence type="ECO:0000313" key="4">
    <source>
        <dbReference type="EMBL" id="AKA69555.1"/>
    </source>
</evidence>
<dbReference type="Proteomes" id="UP000033115">
    <property type="component" value="Chromosome"/>
</dbReference>
<dbReference type="InterPro" id="IPR002933">
    <property type="entry name" value="Peptidase_M20"/>
</dbReference>
<keyword evidence="5" id="KW-1185">Reference proteome</keyword>
<evidence type="ECO:0000256" key="1">
    <source>
        <dbReference type="ARBA" id="ARBA00022801"/>
    </source>
</evidence>
<dbReference type="PANTHER" id="PTHR11014:SF63">
    <property type="entry name" value="METALLOPEPTIDASE, PUTATIVE (AFU_ORTHOLOGUE AFUA_6G09600)-RELATED"/>
    <property type="match status" value="1"/>
</dbReference>
<dbReference type="EMBL" id="CP009933">
    <property type="protein sequence ID" value="AKA69555.1"/>
    <property type="molecule type" value="Genomic_DNA"/>
</dbReference>
<dbReference type="CDD" id="cd03886">
    <property type="entry name" value="M20_Acy1"/>
    <property type="match status" value="1"/>
</dbReference>
<feature type="binding site" evidence="2">
    <location>
        <position position="363"/>
    </location>
    <ligand>
        <name>Mn(2+)</name>
        <dbReference type="ChEBI" id="CHEBI:29035"/>
        <label>2</label>
    </ligand>
</feature>
<dbReference type="GO" id="GO:0050118">
    <property type="term" value="F:N-acetyldiaminopimelate deacetylase activity"/>
    <property type="evidence" value="ECO:0007669"/>
    <property type="project" value="UniProtKB-ARBA"/>
</dbReference>
<dbReference type="Gene3D" id="3.40.630.10">
    <property type="entry name" value="Zn peptidases"/>
    <property type="match status" value="1"/>
</dbReference>
<dbReference type="AlphaFoldDB" id="A0A0E3JZ85"/>
<sequence>MELDFLKLSKNIKDEIVSIRRDIHMNPELGYEENRTSQKIKNFLQKEGIEYTETAKTGICGIIKGKGNKTIGLRADMDALPLEDRKNCDYCSKIKGKMHACGHDAHTSILLGASKILNSIKDKLNGNVKLFFEPAEETTGGAKVMIKEGVLEDPQVDNIIGLHVDENIEVGKIGVKRGVVNAASNPFNIKIKGKGAHGARPHTGIDPVVMASSVVIALQNVISREISPTDAAVITIGTIHGGTAQNIIPEEVTISGIMRTMTTENRAYVKKRLVEVVEGTVHAMRGECEIDIEESYPCLYNDDTMVDKVFSVAYSVIGKENVKILENPSLGVESFAYFSMEKPSAFYYLGCRNEEKGIVNPAHGSLFDIDEDCIPIGIALQCKIAYELLK</sequence>
<reference evidence="4 5" key="1">
    <citation type="journal article" date="2015" name="J. Biotechnol.">
        <title>Complete genome sequence of a malodorant-producing acetogen, Clostridium scatologenes ATCC 25775(T).</title>
        <authorList>
            <person name="Zhu Z."/>
            <person name="Guo T."/>
            <person name="Zheng H."/>
            <person name="Song T."/>
            <person name="Ouyang P."/>
            <person name="Xie J."/>
        </authorList>
    </citation>
    <scope>NUCLEOTIDE SEQUENCE [LARGE SCALE GENOMIC DNA]</scope>
    <source>
        <strain evidence="4 5">ATCC 25775</strain>
    </source>
</reference>
<feature type="binding site" evidence="2">
    <location>
        <position position="163"/>
    </location>
    <ligand>
        <name>Mn(2+)</name>
        <dbReference type="ChEBI" id="CHEBI:29035"/>
        <label>2</label>
    </ligand>
</feature>
<feature type="binding site" evidence="2">
    <location>
        <position position="103"/>
    </location>
    <ligand>
        <name>Mn(2+)</name>
        <dbReference type="ChEBI" id="CHEBI:29035"/>
        <label>2</label>
    </ligand>
</feature>
<dbReference type="Pfam" id="PF01546">
    <property type="entry name" value="Peptidase_M20"/>
    <property type="match status" value="1"/>
</dbReference>
<dbReference type="Pfam" id="PF07687">
    <property type="entry name" value="M20_dimer"/>
    <property type="match status" value="1"/>
</dbReference>
<evidence type="ECO:0000313" key="5">
    <source>
        <dbReference type="Proteomes" id="UP000033115"/>
    </source>
</evidence>
<dbReference type="GO" id="GO:0046872">
    <property type="term" value="F:metal ion binding"/>
    <property type="evidence" value="ECO:0007669"/>
    <property type="project" value="UniProtKB-KW"/>
</dbReference>
<dbReference type="HOGENOM" id="CLU_023257_0_1_9"/>
<dbReference type="GO" id="GO:0019877">
    <property type="term" value="P:diaminopimelate biosynthetic process"/>
    <property type="evidence" value="ECO:0007669"/>
    <property type="project" value="UniProtKB-ARBA"/>
</dbReference>
<dbReference type="RefSeq" id="WP_029955811.1">
    <property type="nucleotide sequence ID" value="NZ_CP009933.1"/>
</dbReference>
<dbReference type="KEGG" id="csq:CSCA_2430"/>
<keyword evidence="2" id="KW-0464">Manganese</keyword>
<feature type="binding site" evidence="2">
    <location>
        <position position="137"/>
    </location>
    <ligand>
        <name>Mn(2+)</name>
        <dbReference type="ChEBI" id="CHEBI:29035"/>
        <label>2</label>
    </ligand>
</feature>
<dbReference type="SUPFAM" id="SSF55031">
    <property type="entry name" value="Bacterial exopeptidase dimerisation domain"/>
    <property type="match status" value="1"/>
</dbReference>
<name>A0A0E3JZ85_CLOSL</name>
<proteinExistence type="predicted"/>
<accession>A0A0E3JZ85</accession>
<keyword evidence="2" id="KW-0479">Metal-binding</keyword>
<evidence type="ECO:0000256" key="2">
    <source>
        <dbReference type="PIRSR" id="PIRSR005962-1"/>
    </source>
</evidence>
<dbReference type="InterPro" id="IPR036264">
    <property type="entry name" value="Bact_exopeptidase_dim_dom"/>
</dbReference>
<feature type="domain" description="Peptidase M20 dimerisation" evidence="3">
    <location>
        <begin position="187"/>
        <end position="278"/>
    </location>
</feature>
<dbReference type="SUPFAM" id="SSF53187">
    <property type="entry name" value="Zn-dependent exopeptidases"/>
    <property type="match status" value="1"/>
</dbReference>
<dbReference type="STRING" id="1548.CSCA_2430"/>
<gene>
    <name evidence="4" type="ORF">CSCA_2430</name>
</gene>
<evidence type="ECO:0000259" key="3">
    <source>
        <dbReference type="Pfam" id="PF07687"/>
    </source>
</evidence>
<dbReference type="InterPro" id="IPR017439">
    <property type="entry name" value="Amidohydrolase"/>
</dbReference>
<comment type="cofactor">
    <cofactor evidence="2">
        <name>Mn(2+)</name>
        <dbReference type="ChEBI" id="CHEBI:29035"/>
    </cofactor>
    <text evidence="2">The Mn(2+) ion enhances activity.</text>
</comment>
<dbReference type="FunFam" id="3.30.70.360:FF:000001">
    <property type="entry name" value="N-acetyldiaminopimelate deacetylase"/>
    <property type="match status" value="1"/>
</dbReference>
<dbReference type="InterPro" id="IPR011650">
    <property type="entry name" value="Peptidase_M20_dimer"/>
</dbReference>
<dbReference type="NCBIfam" id="TIGR01891">
    <property type="entry name" value="amidohydrolases"/>
    <property type="match status" value="1"/>
</dbReference>
<keyword evidence="1 4" id="KW-0378">Hydrolase</keyword>
<feature type="binding site" evidence="2">
    <location>
        <position position="101"/>
    </location>
    <ligand>
        <name>Mn(2+)</name>
        <dbReference type="ChEBI" id="CHEBI:29035"/>
        <label>2</label>
    </ligand>
</feature>